<evidence type="ECO:0000256" key="1">
    <source>
        <dbReference type="SAM" id="MobiDB-lite"/>
    </source>
</evidence>
<dbReference type="AlphaFoldDB" id="A0A382GB46"/>
<sequence>MEMQFRYKFYRDPKFPFLKSLGIKHIFQSFDAGDDIGFIGILHLWWVRDSTGTVTDIWESEWIDSPHEGIALAKAVSQNKLYDEEKVVLAHKREIQKMAEKEGLRQLREKSRKDAEEESKNFLWN</sequence>
<gene>
    <name evidence="2" type="ORF">METZ01_LOCUS224677</name>
</gene>
<proteinExistence type="predicted"/>
<protein>
    <submittedName>
        <fullName evidence="2">Uncharacterized protein</fullName>
    </submittedName>
</protein>
<evidence type="ECO:0000313" key="2">
    <source>
        <dbReference type="EMBL" id="SVB71823.1"/>
    </source>
</evidence>
<dbReference type="EMBL" id="UINC01054294">
    <property type="protein sequence ID" value="SVB71823.1"/>
    <property type="molecule type" value="Genomic_DNA"/>
</dbReference>
<organism evidence="2">
    <name type="scientific">marine metagenome</name>
    <dbReference type="NCBI Taxonomy" id="408172"/>
    <lineage>
        <taxon>unclassified sequences</taxon>
        <taxon>metagenomes</taxon>
        <taxon>ecological metagenomes</taxon>
    </lineage>
</organism>
<feature type="region of interest" description="Disordered" evidence="1">
    <location>
        <begin position="105"/>
        <end position="125"/>
    </location>
</feature>
<reference evidence="2" key="1">
    <citation type="submission" date="2018-05" db="EMBL/GenBank/DDBJ databases">
        <authorList>
            <person name="Lanie J.A."/>
            <person name="Ng W.-L."/>
            <person name="Kazmierczak K.M."/>
            <person name="Andrzejewski T.M."/>
            <person name="Davidsen T.M."/>
            <person name="Wayne K.J."/>
            <person name="Tettelin H."/>
            <person name="Glass J.I."/>
            <person name="Rusch D."/>
            <person name="Podicherti R."/>
            <person name="Tsui H.-C.T."/>
            <person name="Winkler M.E."/>
        </authorList>
    </citation>
    <scope>NUCLEOTIDE SEQUENCE</scope>
</reference>
<name>A0A382GB46_9ZZZZ</name>
<accession>A0A382GB46</accession>